<evidence type="ECO:0000256" key="1">
    <source>
        <dbReference type="ARBA" id="ARBA00004123"/>
    </source>
</evidence>
<organism evidence="8 9">
    <name type="scientific">Lipomyces starkeyi NRRL Y-11557</name>
    <dbReference type="NCBI Taxonomy" id="675824"/>
    <lineage>
        <taxon>Eukaryota</taxon>
        <taxon>Fungi</taxon>
        <taxon>Dikarya</taxon>
        <taxon>Ascomycota</taxon>
        <taxon>Saccharomycotina</taxon>
        <taxon>Lipomycetes</taxon>
        <taxon>Lipomycetales</taxon>
        <taxon>Lipomycetaceae</taxon>
        <taxon>Lipomyces</taxon>
    </lineage>
</organism>
<keyword evidence="9" id="KW-1185">Reference proteome</keyword>
<dbReference type="GO" id="GO:1990846">
    <property type="term" value="F:ribonucleoside-diphosphate reductase inhibitor activity"/>
    <property type="evidence" value="ECO:0007669"/>
    <property type="project" value="TreeGrafter"/>
</dbReference>
<sequence>MATQAPTALQAKPKDRSKRILITTHSFPRHHAPLSRRYSVLSNSSNSSDSFNSGITNPYPNTESFDYYSNAARGECRHHSLPHEIQSSLVQVGMKVRKSVNEGYKLPSVNGKECGATQLAERAWSDSTLVNPYVNSPHFQSVEYARERQFGVSKKRGRSLDEDESDGELDDGVLSDSDTVVDYDMVRDESSDSDFVDAPFLLPRDVVMSM</sequence>
<proteinExistence type="inferred from homology"/>
<dbReference type="AlphaFoldDB" id="A0A1E3QAF0"/>
<protein>
    <recommendedName>
        <fullName evidence="4">Damage-regulated import facilitator 1</fullName>
    </recommendedName>
</protein>
<dbReference type="GO" id="GO:0005737">
    <property type="term" value="C:cytoplasm"/>
    <property type="evidence" value="ECO:0007669"/>
    <property type="project" value="UniProtKB-SubCell"/>
</dbReference>
<evidence type="ECO:0000313" key="8">
    <source>
        <dbReference type="EMBL" id="ODQ74548.1"/>
    </source>
</evidence>
<comment type="subcellular location">
    <subcellularLocation>
        <location evidence="2">Cytoplasm</location>
    </subcellularLocation>
    <subcellularLocation>
        <location evidence="1">Nucleus</location>
    </subcellularLocation>
</comment>
<dbReference type="PANTHER" id="PTHR28081">
    <property type="entry name" value="DAMAGE-REGULATED IMPORT FACILITATOR 1-RELATED"/>
    <property type="match status" value="1"/>
</dbReference>
<evidence type="ECO:0000256" key="4">
    <source>
        <dbReference type="ARBA" id="ARBA00021625"/>
    </source>
</evidence>
<dbReference type="Proteomes" id="UP000094385">
    <property type="component" value="Unassembled WGS sequence"/>
</dbReference>
<evidence type="ECO:0000256" key="6">
    <source>
        <dbReference type="ARBA" id="ARBA00023242"/>
    </source>
</evidence>
<evidence type="ECO:0000256" key="2">
    <source>
        <dbReference type="ARBA" id="ARBA00004496"/>
    </source>
</evidence>
<gene>
    <name evidence="8" type="ORF">LIPSTDRAFT_70217</name>
</gene>
<name>A0A1E3QAF0_LIPST</name>
<dbReference type="GO" id="GO:0005634">
    <property type="term" value="C:nucleus"/>
    <property type="evidence" value="ECO:0007669"/>
    <property type="project" value="UniProtKB-SubCell"/>
</dbReference>
<evidence type="ECO:0000313" key="9">
    <source>
        <dbReference type="Proteomes" id="UP000094385"/>
    </source>
</evidence>
<reference evidence="8 9" key="1">
    <citation type="journal article" date="2016" name="Proc. Natl. Acad. Sci. U.S.A.">
        <title>Comparative genomics of biotechnologically important yeasts.</title>
        <authorList>
            <person name="Riley R."/>
            <person name="Haridas S."/>
            <person name="Wolfe K.H."/>
            <person name="Lopes M.R."/>
            <person name="Hittinger C.T."/>
            <person name="Goeker M."/>
            <person name="Salamov A.A."/>
            <person name="Wisecaver J.H."/>
            <person name="Long T.M."/>
            <person name="Calvey C.H."/>
            <person name="Aerts A.L."/>
            <person name="Barry K.W."/>
            <person name="Choi C."/>
            <person name="Clum A."/>
            <person name="Coughlan A.Y."/>
            <person name="Deshpande S."/>
            <person name="Douglass A.P."/>
            <person name="Hanson S.J."/>
            <person name="Klenk H.-P."/>
            <person name="LaButti K.M."/>
            <person name="Lapidus A."/>
            <person name="Lindquist E.A."/>
            <person name="Lipzen A.M."/>
            <person name="Meier-Kolthoff J.P."/>
            <person name="Ohm R.A."/>
            <person name="Otillar R.P."/>
            <person name="Pangilinan J.L."/>
            <person name="Peng Y."/>
            <person name="Rokas A."/>
            <person name="Rosa C.A."/>
            <person name="Scheuner C."/>
            <person name="Sibirny A.A."/>
            <person name="Slot J.C."/>
            <person name="Stielow J.B."/>
            <person name="Sun H."/>
            <person name="Kurtzman C.P."/>
            <person name="Blackwell M."/>
            <person name="Grigoriev I.V."/>
            <person name="Jeffries T.W."/>
        </authorList>
    </citation>
    <scope>NUCLEOTIDE SEQUENCE [LARGE SCALE GENOMIC DNA]</scope>
    <source>
        <strain evidence="8 9">NRRL Y-11557</strain>
    </source>
</reference>
<dbReference type="PANTHER" id="PTHR28081:SF1">
    <property type="entry name" value="DAMAGE-REGULATED IMPORT FACILITATOR 1"/>
    <property type="match status" value="1"/>
</dbReference>
<comment type="similarity">
    <text evidence="3">Belongs to the DIF1/spd1 family.</text>
</comment>
<evidence type="ECO:0000256" key="3">
    <source>
        <dbReference type="ARBA" id="ARBA00005459"/>
    </source>
</evidence>
<dbReference type="GO" id="GO:0008104">
    <property type="term" value="P:intracellular protein localization"/>
    <property type="evidence" value="ECO:0007669"/>
    <property type="project" value="TreeGrafter"/>
</dbReference>
<feature type="region of interest" description="Disordered" evidence="7">
    <location>
        <begin position="153"/>
        <end position="176"/>
    </location>
</feature>
<dbReference type="OrthoDB" id="5399527at2759"/>
<keyword evidence="6" id="KW-0539">Nucleus</keyword>
<dbReference type="EMBL" id="KV454292">
    <property type="protein sequence ID" value="ODQ74548.1"/>
    <property type="molecule type" value="Genomic_DNA"/>
</dbReference>
<accession>A0A1E3QAF0</accession>
<evidence type="ECO:0000256" key="5">
    <source>
        <dbReference type="ARBA" id="ARBA00022490"/>
    </source>
</evidence>
<dbReference type="InterPro" id="IPR013900">
    <property type="entry name" value="RNR_inhibitor"/>
</dbReference>
<keyword evidence="5" id="KW-0963">Cytoplasm</keyword>
<feature type="compositionally biased region" description="Acidic residues" evidence="7">
    <location>
        <begin position="161"/>
        <end position="173"/>
    </location>
</feature>
<evidence type="ECO:0000256" key="7">
    <source>
        <dbReference type="SAM" id="MobiDB-lite"/>
    </source>
</evidence>
<dbReference type="Pfam" id="PF08591">
    <property type="entry name" value="RNR_inhib"/>
    <property type="match status" value="1"/>
</dbReference>